<proteinExistence type="predicted"/>
<reference evidence="2" key="4">
    <citation type="submission" date="2025-08" db="UniProtKB">
        <authorList>
            <consortium name="Ensembl"/>
        </authorList>
    </citation>
    <scope>IDENTIFICATION</scope>
</reference>
<name>E5RGK9_HUMAN</name>
<organism evidence="2 3">
    <name type="scientific">Homo sapiens</name>
    <name type="common">Human</name>
    <dbReference type="NCBI Taxonomy" id="9606"/>
    <lineage>
        <taxon>Eukaryota</taxon>
        <taxon>Metazoa</taxon>
        <taxon>Chordata</taxon>
        <taxon>Craniata</taxon>
        <taxon>Vertebrata</taxon>
        <taxon>Euteleostomi</taxon>
        <taxon>Mammalia</taxon>
        <taxon>Eutheria</taxon>
        <taxon>Euarchontoglires</taxon>
        <taxon>Primates</taxon>
        <taxon>Haplorrhini</taxon>
        <taxon>Catarrhini</taxon>
        <taxon>Hominidae</taxon>
        <taxon>Homo</taxon>
    </lineage>
</organism>
<dbReference type="Ensembl" id="ENST00000523323.5">
    <property type="protein sequence ID" value="ENSP00000427732.1"/>
    <property type="gene ID" value="ENSG00000160255.20"/>
</dbReference>
<dbReference type="Ensembl" id="ENST00000523323.5">
    <property type="protein sequence ID" value="ENSP00000427732.1"/>
    <property type="gene ID" value="ENSG00000160255.19"/>
</dbReference>
<evidence type="ECO:0000256" key="1">
    <source>
        <dbReference type="SAM" id="SignalP"/>
    </source>
</evidence>
<accession>E5RGK9</accession>
<protein>
    <submittedName>
        <fullName evidence="2">Integrin subunit beta 2</fullName>
    </submittedName>
</protein>
<dbReference type="EMBL" id="KC877928">
    <property type="status" value="NOT_ANNOTATED_CDS"/>
    <property type="molecule type" value="Genomic_DNA"/>
</dbReference>
<dbReference type="EMBL" id="AL844907">
    <property type="status" value="NOT_ANNOTATED_CDS"/>
    <property type="molecule type" value="Genomic_DNA"/>
</dbReference>
<dbReference type="PROSITE" id="PS51257">
    <property type="entry name" value="PROKAR_LIPOPROTEIN"/>
    <property type="match status" value="1"/>
</dbReference>
<reference evidence="2 3" key="1">
    <citation type="journal article" date="2000" name="Nature">
        <title>The DNA sequence of human chromosome 21.</title>
        <authorList>
            <consortium name="Chromosome 21 mapping and sequencing consortium"/>
            <person name="Hattori M."/>
            <person name="Fujiyama A."/>
            <person name="Taylor T.D."/>
            <person name="Watanabe H."/>
            <person name="Yada T."/>
            <person name="Park H.S."/>
            <person name="Toyoda A."/>
            <person name="Ishii K."/>
            <person name="Totoki Y."/>
            <person name="Choi D.K."/>
            <person name="Groner Y."/>
            <person name="Soeda E."/>
            <person name="Ohki M."/>
            <person name="Takagi T."/>
            <person name="Sakaki Y."/>
            <person name="Taudien S."/>
            <person name="Blechschmidt K."/>
            <person name="Polley A."/>
            <person name="Menzel U."/>
            <person name="Delabar J."/>
            <person name="Kumpf K."/>
            <person name="Lehmann R."/>
            <person name="Patterson D."/>
            <person name="Reichwald K."/>
            <person name="Rump A."/>
            <person name="Schillhabel M."/>
            <person name="Schudy A."/>
            <person name="Zimmermann W."/>
            <person name="Rosenthal A."/>
            <person name="Kudoh J."/>
            <person name="Schibuya K."/>
            <person name="Kawasaki K."/>
            <person name="Asakawa S."/>
            <person name="Shintani A."/>
            <person name="Sasaki T."/>
            <person name="Nagamine K."/>
            <person name="Mitsuyama S."/>
            <person name="Antonarakis S.E."/>
            <person name="Minoshima S."/>
            <person name="Shimizu N."/>
            <person name="Nordsiek G."/>
            <person name="Hornischer K."/>
            <person name="Brant P."/>
            <person name="Scharfe M."/>
            <person name="Schon O."/>
            <person name="Desario A."/>
            <person name="Reichelt J."/>
            <person name="Kauer G."/>
            <person name="Blocker H."/>
            <person name="Ramser J."/>
            <person name="Beck A."/>
            <person name="Klages S."/>
            <person name="Hennig S."/>
            <person name="Riesselmann L."/>
            <person name="Dagand E."/>
            <person name="Haaf T."/>
            <person name="Wehrmeyer S."/>
            <person name="Borzym K."/>
            <person name="Gardiner K."/>
            <person name="Nizetic D."/>
            <person name="Francis F."/>
            <person name="Lehrach H."/>
            <person name="Reinhardt R."/>
            <person name="Yaspo M.L."/>
        </authorList>
    </citation>
    <scope>NUCLEOTIDE SEQUENCE [LARGE SCALE GENOMIC DNA]</scope>
</reference>
<reference evidence="2 3" key="2">
    <citation type="journal article" date="2001" name="Nature">
        <title>Initial sequencing and analysis of the human genome.</title>
        <authorList>
            <consortium name="International Human Genome Sequencing Consortium"/>
            <person name="Lander E.S."/>
            <person name="Linton L.M."/>
            <person name="Birren B."/>
            <person name="Nusbaum C."/>
            <person name="Zody M.C."/>
            <person name="Baldwin J."/>
            <person name="Devon K."/>
            <person name="Dewar K."/>
            <person name="Doyle M."/>
            <person name="FitzHugh W."/>
            <person name="Funke R."/>
            <person name="Gage D."/>
            <person name="Harris K."/>
            <person name="Heaford A."/>
            <person name="Howland J."/>
            <person name="Kann L."/>
            <person name="Lehoczky J."/>
            <person name="LeVine R."/>
            <person name="McEwan P."/>
            <person name="McKernan K."/>
            <person name="Meldrim J."/>
            <person name="Mesirov J.P."/>
            <person name="Miranda C."/>
            <person name="Morris W."/>
            <person name="Naylor J."/>
            <person name="Raymond C."/>
            <person name="Rosetti M."/>
            <person name="Santos R."/>
            <person name="Sheridan A."/>
            <person name="Sougnez C."/>
            <person name="Stange-Thomann N."/>
            <person name="Stojanovic N."/>
            <person name="Subramanian A."/>
            <person name="Wyman D."/>
            <person name="Rogers J."/>
            <person name="Sulston J."/>
            <person name="Ainscough R."/>
            <person name="Beck S."/>
            <person name="Bentley D."/>
            <person name="Burton J."/>
            <person name="Clee C."/>
            <person name="Carter N."/>
            <person name="Coulson A."/>
            <person name="Deadman R."/>
            <person name="Deloukas P."/>
            <person name="Dunham A."/>
            <person name="Dunham I."/>
            <person name="Durbin R."/>
            <person name="French L."/>
            <person name="Grafham D."/>
            <person name="Gregory S."/>
            <person name="Hubbard T."/>
            <person name="Humphray S."/>
            <person name="Hunt A."/>
            <person name="Jones M."/>
            <person name="Lloyd C."/>
            <person name="McMurray A."/>
            <person name="Matthews L."/>
            <person name="Mercer S."/>
            <person name="Milne S."/>
            <person name="Mullikin J.C."/>
            <person name="Mungall A."/>
            <person name="Plumb R."/>
            <person name="Ross M."/>
            <person name="Shownkeen R."/>
            <person name="Sims S."/>
            <person name="Waterston R.H."/>
            <person name="Wilson R.K."/>
            <person name="Hillier L.W."/>
            <person name="McPherson J.D."/>
            <person name="Marra M.A."/>
            <person name="Mardis E.R."/>
            <person name="Fulton L.A."/>
            <person name="Chinwalla A.T."/>
            <person name="Pepin K.H."/>
            <person name="Gish W.R."/>
            <person name="Chissoe S.L."/>
            <person name="Wendl M.C."/>
            <person name="Delehaunty K.D."/>
            <person name="Miner T.L."/>
            <person name="Delehaunty A."/>
            <person name="Kramer J.B."/>
            <person name="Cook L.L."/>
            <person name="Fulton R.S."/>
            <person name="Johnson D.L."/>
            <person name="Minx P.J."/>
            <person name="Clifton S.W."/>
            <person name="Hawkins T."/>
            <person name="Branscomb E."/>
            <person name="Predki P."/>
            <person name="Richardson P."/>
            <person name="Wenning S."/>
            <person name="Slezak T."/>
            <person name="Doggett N."/>
            <person name="Cheng J.F."/>
            <person name="Olsen A."/>
            <person name="Lucas S."/>
            <person name="Elkin C."/>
            <person name="Uberbacher E."/>
            <person name="Frazier M."/>
            <person name="Gibbs R.A."/>
            <person name="Muzny D.M."/>
            <person name="Scherer S.E."/>
            <person name="Bouck J.B."/>
            <person name="Sodergren E.J."/>
            <person name="Worley K.C."/>
            <person name="Rives C.M."/>
            <person name="Gorrell J.H."/>
            <person name="Metzker M.L."/>
            <person name="Naylor S.L."/>
            <person name="Kucherlapati R.S."/>
            <person name="Nelson D.L."/>
            <person name="Weinstock G.M."/>
            <person name="Sakaki Y."/>
            <person name="Fujiyama A."/>
            <person name="Hattori M."/>
            <person name="Yada T."/>
            <person name="Toyoda A."/>
            <person name="Itoh T."/>
            <person name="Kawagoe C."/>
            <person name="Watanabe H."/>
            <person name="Totoki Y."/>
            <person name="Taylor T."/>
            <person name="Weissenbach J."/>
            <person name="Heilig R."/>
            <person name="Saurin W."/>
            <person name="Artiguenave F."/>
            <person name="Brottier P."/>
            <person name="Bruls T."/>
            <person name="Pelletier E."/>
            <person name="Robert C."/>
            <person name="Wincker P."/>
            <person name="Smith D.R."/>
            <person name="Doucette-Stamm L."/>
            <person name="Rubenfield M."/>
            <person name="Weinstock K."/>
            <person name="Lee H.M."/>
            <person name="Dubois J."/>
            <person name="Rosenthal A."/>
            <person name="Platzer M."/>
            <person name="Nyakatura G."/>
            <person name="Taudien S."/>
            <person name="Rump A."/>
            <person name="Yang H."/>
            <person name="Yu J."/>
            <person name="Wang J."/>
            <person name="Huang G."/>
            <person name="Gu J."/>
            <person name="Hood L."/>
            <person name="Rowen L."/>
            <person name="Madan A."/>
            <person name="Qin S."/>
            <person name="Davis R.W."/>
            <person name="Federspiel N.A."/>
            <person name="Abola A.P."/>
            <person name="Proctor M.J."/>
            <person name="Myers R.M."/>
            <person name="Schmutz J."/>
            <person name="Dickson M."/>
            <person name="Grimwood J."/>
            <person name="Cox D.R."/>
            <person name="Olson M.V."/>
            <person name="Kaul R."/>
            <person name="Raymond C."/>
            <person name="Shimizu N."/>
            <person name="Kawasaki K."/>
            <person name="Minoshima S."/>
            <person name="Evans G.A."/>
            <person name="Athanasiou M."/>
            <person name="Schultz R."/>
            <person name="Roe B.A."/>
            <person name="Chen F."/>
            <person name="Pan H."/>
            <person name="Ramser J."/>
            <person name="Lehrach H."/>
            <person name="Reinhardt R."/>
            <person name="McCombie W.R."/>
            <person name="de la Bastide M."/>
            <person name="Dedhia N."/>
            <person name="Blocker H."/>
            <person name="Hornischer K."/>
            <person name="Nordsiek G."/>
            <person name="Agarwala R."/>
            <person name="Aravind L."/>
            <person name="Bailey J.A."/>
            <person name="Bateman A."/>
            <person name="Batzoglou S."/>
            <person name="Birney E."/>
            <person name="Bork P."/>
            <person name="Brown D.G."/>
            <person name="Burge C.B."/>
            <person name="Cerutti L."/>
            <person name="Chen H.C."/>
            <person name="Church D."/>
            <person name="Clamp M."/>
            <person name="Copley R.R."/>
            <person name="Doerks T."/>
            <person name="Eddy S.R."/>
            <person name="Eichler E.E."/>
            <person name="Furey T.S."/>
            <person name="Galagan J."/>
            <person name="Gilbert J.G."/>
            <person name="Harmon C."/>
            <person name="Hayashizaki Y."/>
            <person name="Haussler D."/>
            <person name="Hermjakob H."/>
            <person name="Hokamp K."/>
            <person name="Jang W."/>
            <person name="Johnson L.S."/>
            <person name="Jones T.A."/>
            <person name="Kasif S."/>
            <person name="Kaspryzk A."/>
            <person name="Kennedy S."/>
            <person name="Kent W.J."/>
            <person name="Kitts P."/>
            <person name="Koonin E.V."/>
            <person name="Korf I."/>
            <person name="Kulp D."/>
            <person name="Lancet D."/>
            <person name="Lowe T.M."/>
            <person name="McLysaght A."/>
            <person name="Mikkelsen T."/>
            <person name="Moran J.V."/>
            <person name="Mulder N."/>
            <person name="Pollara V.J."/>
            <person name="Ponting C.P."/>
            <person name="Schuler G."/>
            <person name="Schultz J."/>
            <person name="Slater G."/>
            <person name="Smit A.F."/>
            <person name="Stupka E."/>
            <person name="Szustakowski J."/>
            <person name="Thierry-Mieg D."/>
            <person name="Thierry-Mieg J."/>
            <person name="Wagner L."/>
            <person name="Wallis J."/>
            <person name="Wheeler R."/>
            <person name="Williams A."/>
            <person name="Wolf Y.I."/>
            <person name="Wolfe K.H."/>
            <person name="Yang S.P."/>
            <person name="Yeh R.F."/>
            <person name="Collins F."/>
            <person name="Guyer M.S."/>
            <person name="Peterson J."/>
            <person name="Felsenfeld A."/>
            <person name="Wetterstrand K.A."/>
            <person name="Patrinos A."/>
            <person name="Morgan M.J."/>
            <person name="de Jong P."/>
            <person name="Catanese J.J."/>
            <person name="Osoegawa K."/>
            <person name="Shizuya H."/>
            <person name="Choi S."/>
            <person name="Chen Y.J."/>
        </authorList>
    </citation>
    <scope>NUCLEOTIDE SEQUENCE [LARGE SCALE GENOMIC DNA]</scope>
</reference>
<evidence type="ECO:0000313" key="3">
    <source>
        <dbReference type="Proteomes" id="UP000005640"/>
    </source>
</evidence>
<keyword evidence="1" id="KW-0732">Signal</keyword>
<dbReference type="ExpressionAtlas" id="E5RGK9">
    <property type="expression patterns" value="baseline and differential"/>
</dbReference>
<reference evidence="2" key="5">
    <citation type="submission" date="2025-09" db="UniProtKB">
        <authorList>
            <consortium name="Ensembl"/>
        </authorList>
    </citation>
    <scope>IDENTIFICATION</scope>
</reference>
<dbReference type="AlphaFoldDB" id="E5RGK9"/>
<dbReference type="OrthoDB" id="410592at2759"/>
<feature type="signal peptide" evidence="1">
    <location>
        <begin position="1"/>
        <end position="20"/>
    </location>
</feature>
<dbReference type="Proteomes" id="UP000005640">
    <property type="component" value="Chromosome 21"/>
</dbReference>
<dbReference type="HGNC" id="HGNC:6155">
    <property type="gene designation" value="ITGB2"/>
</dbReference>
<feature type="chain" id="PRO_5003196812" evidence="1">
    <location>
        <begin position="21"/>
        <end position="71"/>
    </location>
</feature>
<reference evidence="2 3" key="3">
    <citation type="journal article" date="2004" name="Nature">
        <title>Finishing the euchromatic sequence of the human genome.</title>
        <authorList>
            <consortium name="International Human Genome Sequencing Consortium"/>
        </authorList>
    </citation>
    <scope>NUCLEOTIDE SEQUENCE [LARGE SCALE GENOMIC DNA]</scope>
</reference>
<dbReference type="EMBL" id="AL773603">
    <property type="status" value="NOT_ANNOTATED_CDS"/>
    <property type="molecule type" value="Genomic_DNA"/>
</dbReference>
<dbReference type="HOGENOM" id="CLU_2739322_0_0_1"/>
<evidence type="ECO:0000313" key="2">
    <source>
        <dbReference type="Ensembl" id="ENSP00000427732.1"/>
    </source>
</evidence>
<dbReference type="VEuPathDB" id="HostDB:ENSG00000160255"/>
<dbReference type="GeneTree" id="ENSGT01150000286983"/>
<dbReference type="OpenTargets" id="ENSG00000160255"/>
<dbReference type="EMBL" id="AL844908">
    <property type="status" value="NOT_ANNOTATED_CDS"/>
    <property type="molecule type" value="Genomic_DNA"/>
</dbReference>
<dbReference type="ChiTaRS" id="ITGB2">
    <property type="organism name" value="human"/>
</dbReference>
<dbReference type="UCSC" id="uc062aty.1">
    <property type="organism name" value="human"/>
</dbReference>
<sequence>MLGLRPPLLALVGLLSLGCGRPRAPTHQPASSLSPLSGVHEVQGQQLPGMHRVGARLHLVPEAELHRAGGS</sequence>
<keyword evidence="3" id="KW-1185">Reference proteome</keyword>
<gene>
    <name evidence="2" type="primary">ITGB2</name>
</gene>
<dbReference type="Bgee" id="ENSG00000160255">
    <property type="expression patterns" value="Expressed in granulocyte and 164 other cell types or tissues"/>
</dbReference>